<feature type="region of interest" description="Disordered" evidence="1">
    <location>
        <begin position="414"/>
        <end position="455"/>
    </location>
</feature>
<feature type="compositionally biased region" description="Polar residues" evidence="1">
    <location>
        <begin position="414"/>
        <end position="426"/>
    </location>
</feature>
<keyword evidence="4" id="KW-1185">Reference proteome</keyword>
<dbReference type="AlphaFoldDB" id="A0A4Z2CY41"/>
<feature type="domain" description="SPIN-DOC-like zinc-finger" evidence="2">
    <location>
        <begin position="347"/>
        <end position="401"/>
    </location>
</feature>
<gene>
    <name evidence="3" type="ORF">EWB00_006480</name>
</gene>
<evidence type="ECO:0000256" key="1">
    <source>
        <dbReference type="SAM" id="MobiDB-lite"/>
    </source>
</evidence>
<evidence type="ECO:0000313" key="3">
    <source>
        <dbReference type="EMBL" id="TNN09132.1"/>
    </source>
</evidence>
<dbReference type="STRING" id="6182.A0A4Z2CY41"/>
<name>A0A4Z2CY41_SCHJA</name>
<protein>
    <submittedName>
        <fullName evidence="3">Asparagine rich</fullName>
    </submittedName>
</protein>
<comment type="caution">
    <text evidence="3">The sequence shown here is derived from an EMBL/GenBank/DDBJ whole genome shotgun (WGS) entry which is preliminary data.</text>
</comment>
<proteinExistence type="predicted"/>
<evidence type="ECO:0000313" key="4">
    <source>
        <dbReference type="Proteomes" id="UP000311919"/>
    </source>
</evidence>
<evidence type="ECO:0000259" key="2">
    <source>
        <dbReference type="Pfam" id="PF18658"/>
    </source>
</evidence>
<reference evidence="3 4" key="1">
    <citation type="submission" date="2019-03" db="EMBL/GenBank/DDBJ databases">
        <title>An improved genome assembly of the fluke Schistosoma japonicum.</title>
        <authorList>
            <person name="Hu W."/>
            <person name="Luo F."/>
            <person name="Yin M."/>
            <person name="Mo X."/>
            <person name="Sun C."/>
            <person name="Wu Q."/>
            <person name="Zhu B."/>
            <person name="Xiang M."/>
            <person name="Wang J."/>
            <person name="Wang Y."/>
            <person name="Zhang T."/>
            <person name="Xu B."/>
            <person name="Zheng H."/>
            <person name="Feng Z."/>
        </authorList>
    </citation>
    <scope>NUCLEOTIDE SEQUENCE [LARGE SCALE GENOMIC DNA]</scope>
    <source>
        <strain evidence="3">HuSjv2</strain>
        <tissue evidence="3">Worms</tissue>
    </source>
</reference>
<dbReference type="OrthoDB" id="6288525at2759"/>
<dbReference type="InterPro" id="IPR040647">
    <property type="entry name" value="SPIN-DOC_Znf-C2H2"/>
</dbReference>
<accession>A0A4Z2CY41</accession>
<dbReference type="Pfam" id="PF18658">
    <property type="entry name" value="zf-C2H2_12"/>
    <property type="match status" value="1"/>
</dbReference>
<dbReference type="Proteomes" id="UP000311919">
    <property type="component" value="Unassembled WGS sequence"/>
</dbReference>
<sequence length="1106" mass="125950">MTTNQDVIKPFSTFSDKSTSLKERSHICNLSVLHDLASRWFLDRNISANRNNNYQTQFVTPRSPSDTMLYKNTPQLNSVFTSELNMHDNLVRKLSTSNNVTVDKNDNPLDYSMHSHFNTSHYLTSTNPKASIPQQSKYNHNSLEFLNNCNSHNNITSSFSKSECTLEPVVSYATNNGTNSVRILKRKYSKSHSNVAKRYTEKYIRTGINKIDGMNQPSVIDIATVSNNKTLDAIYSKSEDCLLTQNLLKDTYSLNQKTINEEPNSISGKKLKINENCLKCDKSTINKQTIDPDCYSISTSNTRNRDDNKLATNNACNNNDTKNSIVSTGAYKYLSWREKDRRRRFREEWKHLWLVVPHGFHEVMCLVCHKVMTQRKLDTIKRHVVRRHPDLLKMPEGDRQELFDQLIKRHNLIGDTNTGSVTSSPRKLSQKSSDLSKSNYSKNLHSFPNTHMTKESSPKFVINTPTWSTYHISDRNILKNVNRLNNIPLFDTPTSQSELYKKSRDSLTELHQVLNINPTLKQCLTSTGSEYLSKLNKEVINTRTPNYVPAKLPKGWSDFSKVTRSPVPIFVSSPSGLVDLLDYSTTSNRYYPTEINQQSLLPSNPQILSPMFSQKPLFSSENEISTFDSFRQFCSFNSSNINVNSVNSLGSFTNKLSEPSNSLLLSPMVQPECSSNIRISVKSPGYMKSTPTVHSNGITTDDKSLYIISDNINCIGQNDRVNGDINVYDNSPTNKTYSDSQLYSVKDHIVHDYNTSEPNQYIRLSKNASTSCASNTSSDFDSLVSKISGLEESQYFMIAAWYAALMNSTKSTNQVSDITSSNLYKVMWNESVGTEQPCELPVQSPDPEVFDAYLRVSSNSDQNVSFRLKQEKLSDSSGFTNTEQSHKHEVSLCLSKQTSPSCQLKVNSDLNKFTISSLLSTEHRETPTTLSTTTLKTIDQCNNIANSSSKLTDPEECSKFKSFSEYVSCILYRIHEKNMENSFQVRDQIKFDIPNFEFLSQIFSKEVNAHHRKTTAFTSPTKLSDSFHSSTETIPKTNTPNQFYSDVCISQNHIPSVHFLDSNNRFTNQMETYIKCYYDEQLRHHFDHIQKENQSNEQVTTSYYVP</sequence>
<dbReference type="EMBL" id="SKCS01000398">
    <property type="protein sequence ID" value="TNN09132.1"/>
    <property type="molecule type" value="Genomic_DNA"/>
</dbReference>
<organism evidence="3 4">
    <name type="scientific">Schistosoma japonicum</name>
    <name type="common">Blood fluke</name>
    <dbReference type="NCBI Taxonomy" id="6182"/>
    <lineage>
        <taxon>Eukaryota</taxon>
        <taxon>Metazoa</taxon>
        <taxon>Spiralia</taxon>
        <taxon>Lophotrochozoa</taxon>
        <taxon>Platyhelminthes</taxon>
        <taxon>Trematoda</taxon>
        <taxon>Digenea</taxon>
        <taxon>Strigeidida</taxon>
        <taxon>Schistosomatoidea</taxon>
        <taxon>Schistosomatidae</taxon>
        <taxon>Schistosoma</taxon>
    </lineage>
</organism>
<feature type="compositionally biased region" description="Low complexity" evidence="1">
    <location>
        <begin position="430"/>
        <end position="444"/>
    </location>
</feature>